<evidence type="ECO:0000256" key="5">
    <source>
        <dbReference type="ARBA" id="ARBA00022840"/>
    </source>
</evidence>
<comment type="subcellular location">
    <subcellularLocation>
        <location evidence="1">Membrane</location>
        <topology evidence="1">Multi-pass membrane protein</topology>
    </subcellularLocation>
</comment>
<dbReference type="CDD" id="cd18578">
    <property type="entry name" value="ABC_6TM_Pgp_ABCB1_D2_like"/>
    <property type="match status" value="1"/>
</dbReference>
<dbReference type="SMART" id="SM00382">
    <property type="entry name" value="AAA"/>
    <property type="match status" value="2"/>
</dbReference>
<evidence type="ECO:0000256" key="8">
    <source>
        <dbReference type="SAM" id="MobiDB-lite"/>
    </source>
</evidence>
<feature type="compositionally biased region" description="Basic and acidic residues" evidence="8">
    <location>
        <begin position="824"/>
        <end position="852"/>
    </location>
</feature>
<feature type="domain" description="ABC transporter" evidence="10">
    <location>
        <begin position="1237"/>
        <end position="1476"/>
    </location>
</feature>
<evidence type="ECO:0000256" key="3">
    <source>
        <dbReference type="ARBA" id="ARBA00022692"/>
    </source>
</evidence>
<dbReference type="Gene3D" id="3.40.50.300">
    <property type="entry name" value="P-loop containing nucleotide triphosphate hydrolases"/>
    <property type="match status" value="2"/>
</dbReference>
<keyword evidence="7 9" id="KW-0472">Membrane</keyword>
<dbReference type="Proteomes" id="UP001158576">
    <property type="component" value="Chromosome 2"/>
</dbReference>
<keyword evidence="4" id="KW-0547">Nucleotide-binding</keyword>
<comment type="similarity">
    <text evidence="2">Belongs to the ABC transporter superfamily. ABCB family. Multidrug resistance exporter (TC 3.A.1.201) subfamily.</text>
</comment>
<evidence type="ECO:0000256" key="9">
    <source>
        <dbReference type="SAM" id="Phobius"/>
    </source>
</evidence>
<keyword evidence="6 9" id="KW-1133">Transmembrane helix</keyword>
<dbReference type="InterPro" id="IPR011527">
    <property type="entry name" value="ABC1_TM_dom"/>
</dbReference>
<evidence type="ECO:0000256" key="7">
    <source>
        <dbReference type="ARBA" id="ARBA00023136"/>
    </source>
</evidence>
<dbReference type="Pfam" id="PF00005">
    <property type="entry name" value="ABC_tran"/>
    <property type="match status" value="2"/>
</dbReference>
<feature type="domain" description="ABC transporter" evidence="10">
    <location>
        <begin position="581"/>
        <end position="817"/>
    </location>
</feature>
<feature type="transmembrane region" description="Helical" evidence="9">
    <location>
        <begin position="488"/>
        <end position="511"/>
    </location>
</feature>
<dbReference type="Pfam" id="PF00664">
    <property type="entry name" value="ABC_membrane"/>
    <property type="match status" value="2"/>
</dbReference>
<sequence>MGQKSAEIQETSFGIDNDAFVGDQDAIAVDADGKPKSQAVSTKELFRFCGKREKNLILFGTIGAILHGAALPVMIIFYGQMTENFVQWNICDELTTVQTCFYNQTAIDFDEERKDLPYSNATDYCYNREKTFDNKPFDENDEDELSRRDVYRSGCQKQEWIDWVTKCNYCGAEPDEDDPTSSYVKKYFSCQRVYLGNEDVPPPFDKAFMDSPPEGETRTTNIPPPPDNKTVFPLTCPTLTGSNVAKVGKIMFDNSSFCSHYDAWNSAESFYACGPKQVEDAVAIESGANYDGVEYSILKEVALICGIFAIIACCTVAAGYVQVMCYTRVATYQVHLLRQKFFKAIMRMEIGWFDKNAAGTLNAMLADDVTKVSDGMGDKFAILLQKISCFIFGIVFALLQGWQLALVIMCVLPFIVLGAGFLSRAVSQMTEKELKAYGKAGAVAEEVLNAIRTVNSFHGQDKETERYDNNLGAAQDQGIRKGMVNGIFLGYSWCIIFISFAIAFSTGALVFDYSADKITAVFYSILMGALQLSQAAPNIEAIGVAKGAAGPIFKIIDRRSKIDPFSKEGKKIPAANFKGTIEFKGVTFAYPTRPDDNICKNLNIKFETGKTTAIVGPSGMGKSTVVQLIERFYDPQQGEITVDGVNLKELNIGWWRDTIGVVEQEPPLFNTTIYENIKYGKPDATEAEIFEAAKAANAYNFIMDLPQNFHTNVGDRGNQLSGGQKQRVAVARALIRNPKILLFDQATSALDTESEAIVLNGISKYRAGRTTIIIAHRLSTIKAADVINGMEHGTVVESGTHDELMKKTGVYFSLVTLQSQDKKKDAEVAKKGMAESNEKAKVEEMSRKDSVRRSKRNSRANSRASRASMPMDLGSSAVVAKDAFSEVDEFDEDNLPPTNNMRILKLSAPDWPQLLCGSIAATINGAVLPICALVISYILGFLGEPDVKTKTDGIKSACFFFLGLAGVNLVSQFLQGYMFGYSGERLTRKMRKDGFHAILRQDIAFFDDPRNNTSALATKLQSDAGMVQAAAGGQLGILFSCLATVVISLFIAFVNYWLLAIVVLAFFPLTAFTGMIQGKIWSGQALTDGDALNEAGKMVSEAVEMIRTVASFNREQMFDDRYNKEIEAPLHAGLKRSHTYGLMYGVSQSVLFFAFSCTFAFGAYLVGGHELGYEQVFRIFSAIIFGGNQLGRAASSAPDFAKAKDSAARIFRLLDRIPAYADPYDTKGETWNFKGDIHFKNLQFTYPTRKDIQVLNGLDVSIKAGQTLALVGQSGCGKSTCMQLIQRYYDTNGGQVLVDGHDTTKTNTKFLRSNIGIVAQEPTLFDATIGENIRYGALHRNLTDEEVIQASKTASLHDFVKDLPMGYDTPTGGGGGNQLSRGQKQRIAIARAIIRQPKILLLDEATSALDTEAEKVVQAALDRAREGRTCIVIAHRLSTIRSADKIAVVNKGQLVEAGTHDELMELQGAYYKLITMNVTLS</sequence>
<name>A0ABN7T3S1_OIKDI</name>
<dbReference type="InterPro" id="IPR017871">
    <property type="entry name" value="ABC_transporter-like_CS"/>
</dbReference>
<evidence type="ECO:0000256" key="1">
    <source>
        <dbReference type="ARBA" id="ARBA00004141"/>
    </source>
</evidence>
<keyword evidence="5" id="KW-0067">ATP-binding</keyword>
<dbReference type="InterPro" id="IPR036640">
    <property type="entry name" value="ABC1_TM_sf"/>
</dbReference>
<feature type="transmembrane region" description="Helical" evidence="9">
    <location>
        <begin position="1142"/>
        <end position="1166"/>
    </location>
</feature>
<feature type="transmembrane region" description="Helical" evidence="9">
    <location>
        <begin position="380"/>
        <end position="399"/>
    </location>
</feature>
<dbReference type="SUPFAM" id="SSF52540">
    <property type="entry name" value="P-loop containing nucleoside triphosphate hydrolases"/>
    <property type="match status" value="2"/>
</dbReference>
<keyword evidence="13" id="KW-1185">Reference proteome</keyword>
<feature type="transmembrane region" description="Helical" evidence="9">
    <location>
        <begin position="405"/>
        <end position="426"/>
    </location>
</feature>
<dbReference type="PANTHER" id="PTHR43394:SF27">
    <property type="entry name" value="ATP-DEPENDENT TRANSLOCASE ABCB1-LIKE"/>
    <property type="match status" value="1"/>
</dbReference>
<dbReference type="EMBL" id="OU015567">
    <property type="protein sequence ID" value="CAG5112459.1"/>
    <property type="molecule type" value="Genomic_DNA"/>
</dbReference>
<evidence type="ECO:0000256" key="4">
    <source>
        <dbReference type="ARBA" id="ARBA00022741"/>
    </source>
</evidence>
<feature type="transmembrane region" description="Helical" evidence="9">
    <location>
        <begin position="1057"/>
        <end position="1076"/>
    </location>
</feature>
<feature type="compositionally biased region" description="Low complexity" evidence="8">
    <location>
        <begin position="859"/>
        <end position="868"/>
    </location>
</feature>
<dbReference type="PROSITE" id="PS50929">
    <property type="entry name" value="ABC_TM1F"/>
    <property type="match status" value="2"/>
</dbReference>
<dbReference type="SUPFAM" id="SSF90123">
    <property type="entry name" value="ABC transporter transmembrane region"/>
    <property type="match status" value="2"/>
</dbReference>
<dbReference type="CDD" id="cd03249">
    <property type="entry name" value="ABC_MTABC3_MDL1_MDL2"/>
    <property type="match status" value="2"/>
</dbReference>
<feature type="domain" description="ABC transmembrane type-1" evidence="11">
    <location>
        <begin position="917"/>
        <end position="1202"/>
    </location>
</feature>
<feature type="transmembrane region" description="Helical" evidence="9">
    <location>
        <begin position="959"/>
        <end position="981"/>
    </location>
</feature>
<dbReference type="CDD" id="cd18577">
    <property type="entry name" value="ABC_6TM_Pgp_ABCB1_D1_like"/>
    <property type="match status" value="1"/>
</dbReference>
<dbReference type="PANTHER" id="PTHR43394">
    <property type="entry name" value="ATP-DEPENDENT PERMEASE MDL1, MITOCHONDRIAL"/>
    <property type="match status" value="1"/>
</dbReference>
<feature type="domain" description="ABC transmembrane type-1" evidence="11">
    <location>
        <begin position="304"/>
        <end position="542"/>
    </location>
</feature>
<evidence type="ECO:0000256" key="6">
    <source>
        <dbReference type="ARBA" id="ARBA00022989"/>
    </source>
</evidence>
<evidence type="ECO:0000256" key="2">
    <source>
        <dbReference type="ARBA" id="ARBA00007577"/>
    </source>
</evidence>
<dbReference type="Gene3D" id="1.20.1560.10">
    <property type="entry name" value="ABC transporter type 1, transmembrane domain"/>
    <property type="match status" value="4"/>
</dbReference>
<organism evidence="12 13">
    <name type="scientific">Oikopleura dioica</name>
    <name type="common">Tunicate</name>
    <dbReference type="NCBI Taxonomy" id="34765"/>
    <lineage>
        <taxon>Eukaryota</taxon>
        <taxon>Metazoa</taxon>
        <taxon>Chordata</taxon>
        <taxon>Tunicata</taxon>
        <taxon>Appendicularia</taxon>
        <taxon>Copelata</taxon>
        <taxon>Oikopleuridae</taxon>
        <taxon>Oikopleura</taxon>
    </lineage>
</organism>
<dbReference type="PROSITE" id="PS50893">
    <property type="entry name" value="ABC_TRANSPORTER_2"/>
    <property type="match status" value="2"/>
</dbReference>
<proteinExistence type="inferred from homology"/>
<feature type="transmembrane region" description="Helical" evidence="9">
    <location>
        <begin position="914"/>
        <end position="939"/>
    </location>
</feature>
<accession>A0ABN7T3S1</accession>
<reference evidence="12 13" key="1">
    <citation type="submission" date="2021-04" db="EMBL/GenBank/DDBJ databases">
        <authorList>
            <person name="Bliznina A."/>
        </authorList>
    </citation>
    <scope>NUCLEOTIDE SEQUENCE [LARGE SCALE GENOMIC DNA]</scope>
</reference>
<dbReference type="PROSITE" id="PS00211">
    <property type="entry name" value="ABC_TRANSPORTER_1"/>
    <property type="match status" value="1"/>
</dbReference>
<gene>
    <name evidence="12" type="ORF">OKIOD_LOCUS15440</name>
</gene>
<evidence type="ECO:0000259" key="10">
    <source>
        <dbReference type="PROSITE" id="PS50893"/>
    </source>
</evidence>
<dbReference type="InterPro" id="IPR027417">
    <property type="entry name" value="P-loop_NTPase"/>
</dbReference>
<dbReference type="InterPro" id="IPR003439">
    <property type="entry name" value="ABC_transporter-like_ATP-bd"/>
</dbReference>
<feature type="transmembrane region" description="Helical" evidence="9">
    <location>
        <begin position="56"/>
        <end position="79"/>
    </location>
</feature>
<feature type="transmembrane region" description="Helical" evidence="9">
    <location>
        <begin position="301"/>
        <end position="321"/>
    </location>
</feature>
<feature type="transmembrane region" description="Helical" evidence="9">
    <location>
        <begin position="1029"/>
        <end position="1051"/>
    </location>
</feature>
<evidence type="ECO:0000259" key="11">
    <source>
        <dbReference type="PROSITE" id="PS50929"/>
    </source>
</evidence>
<keyword evidence="3 9" id="KW-0812">Transmembrane</keyword>
<evidence type="ECO:0000313" key="12">
    <source>
        <dbReference type="EMBL" id="CAG5112459.1"/>
    </source>
</evidence>
<protein>
    <submittedName>
        <fullName evidence="12">Oidioi.mRNA.OKI2018_I69.chr2.g6675.t1.cds</fullName>
    </submittedName>
</protein>
<evidence type="ECO:0000313" key="13">
    <source>
        <dbReference type="Proteomes" id="UP001158576"/>
    </source>
</evidence>
<dbReference type="InterPro" id="IPR039421">
    <property type="entry name" value="Type_1_exporter"/>
</dbReference>
<feature type="region of interest" description="Disordered" evidence="8">
    <location>
        <begin position="824"/>
        <end position="869"/>
    </location>
</feature>
<dbReference type="InterPro" id="IPR003593">
    <property type="entry name" value="AAA+_ATPase"/>
</dbReference>